<name>A0A1M5FS79_9BACE</name>
<dbReference type="Pfam" id="PF06439">
    <property type="entry name" value="3keto-disac_hyd"/>
    <property type="match status" value="1"/>
</dbReference>
<keyword evidence="1" id="KW-0732">Signal</keyword>
<dbReference type="InterPro" id="IPR010496">
    <property type="entry name" value="AL/BT2_dom"/>
</dbReference>
<evidence type="ECO:0000256" key="1">
    <source>
        <dbReference type="SAM" id="SignalP"/>
    </source>
</evidence>
<dbReference type="Gene3D" id="2.60.120.560">
    <property type="entry name" value="Exo-inulinase, domain 1"/>
    <property type="match status" value="1"/>
</dbReference>
<reference evidence="3 4" key="1">
    <citation type="submission" date="2016-11" db="EMBL/GenBank/DDBJ databases">
        <authorList>
            <person name="Jaros S."/>
            <person name="Januszkiewicz K."/>
            <person name="Wedrychowicz H."/>
        </authorList>
    </citation>
    <scope>NUCLEOTIDE SEQUENCE [LARGE SCALE GENOMIC DNA]</scope>
    <source>
        <strain evidence="3 4">DSM 26883</strain>
    </source>
</reference>
<dbReference type="PROSITE" id="PS50007">
    <property type="entry name" value="PIPLC_X_DOMAIN"/>
    <property type="match status" value="1"/>
</dbReference>
<dbReference type="InterPro" id="IPR017946">
    <property type="entry name" value="PLC-like_Pdiesterase_TIM-brl"/>
</dbReference>
<dbReference type="Pfam" id="PF03009">
    <property type="entry name" value="GDPD"/>
    <property type="match status" value="1"/>
</dbReference>
<dbReference type="STRING" id="871325.SAMN05444349_1491"/>
<organism evidence="3 4">
    <name type="scientific">Bacteroides faecichinchillae</name>
    <dbReference type="NCBI Taxonomy" id="871325"/>
    <lineage>
        <taxon>Bacteria</taxon>
        <taxon>Pseudomonadati</taxon>
        <taxon>Bacteroidota</taxon>
        <taxon>Bacteroidia</taxon>
        <taxon>Bacteroidales</taxon>
        <taxon>Bacteroidaceae</taxon>
        <taxon>Bacteroides</taxon>
    </lineage>
</organism>
<feature type="signal peptide" evidence="1">
    <location>
        <begin position="1"/>
        <end position="33"/>
    </location>
</feature>
<dbReference type="EMBL" id="FQVD01000049">
    <property type="protein sequence ID" value="SHF94326.1"/>
    <property type="molecule type" value="Genomic_DNA"/>
</dbReference>
<protein>
    <submittedName>
        <fullName evidence="3">Glycerophosphoryl diester phosphodiesterase</fullName>
    </submittedName>
</protein>
<proteinExistence type="predicted"/>
<dbReference type="SUPFAM" id="SSF51695">
    <property type="entry name" value="PLC-like phosphodiesterases"/>
    <property type="match status" value="1"/>
</dbReference>
<dbReference type="AlphaFoldDB" id="A0A1M5FS79"/>
<dbReference type="Gene3D" id="3.20.20.190">
    <property type="entry name" value="Phosphatidylinositol (PI) phosphodiesterase"/>
    <property type="match status" value="1"/>
</dbReference>
<gene>
    <name evidence="3" type="ORF">SAMN05444349_1491</name>
</gene>
<sequence>MIVYQKSPYNIYIMKRKVLLSILCTILSLSALAQTKIIAHRGYWEAENSAQNSLSSLYKANEIGCYGSEFDVWRTQDGVLVVYHDGEINSMNIEKTPYEKIKDCKLSNGEILPTLEQYLIHAKNCSDLQLILEIKSSTPGEEWTKALVDEVVKTVEKHKLANRTDYIAFSKEVCQELVRIRPSARVYYLSGNASPIELKEWGMTGADYYFTGFTNNLNLVNDMHSQGLQVNVWTVDDPVMMKRLIGMGVDYITTDKPLLLKQMIKEYADKYTPIDYPQVDLSTFKKDKKGYITIFDGTSFNGWRSYASETLADKWVLDDGAMKFDSKKQGKGGEIIFAHRFKNFELELEWKISEGGNSGIMYMIQEIPGQFGVASSPEYQLLDNENHPDAKAGKDGNRKAGSLYDMIPANPQNAKPFGEWNKTKIVVNNGQVTHYQNGEKVVEYTVGTPEWIKMLDNSKFSVSGWTDAYYLMSNFGGIKREGYIGFQDHGNDVWLRNIKIKVLD</sequence>
<dbReference type="PROSITE" id="PS51704">
    <property type="entry name" value="GP_PDE"/>
    <property type="match status" value="1"/>
</dbReference>
<dbReference type="GO" id="GO:0008081">
    <property type="term" value="F:phosphoric diester hydrolase activity"/>
    <property type="evidence" value="ECO:0007669"/>
    <property type="project" value="InterPro"/>
</dbReference>
<evidence type="ECO:0000313" key="3">
    <source>
        <dbReference type="EMBL" id="SHF94326.1"/>
    </source>
</evidence>
<accession>A0A1M5FS79</accession>
<keyword evidence="4" id="KW-1185">Reference proteome</keyword>
<evidence type="ECO:0000259" key="2">
    <source>
        <dbReference type="PROSITE" id="PS51704"/>
    </source>
</evidence>
<feature type="domain" description="GP-PDE" evidence="2">
    <location>
        <begin position="35"/>
        <end position="264"/>
    </location>
</feature>
<dbReference type="GO" id="GO:0006629">
    <property type="term" value="P:lipid metabolic process"/>
    <property type="evidence" value="ECO:0007669"/>
    <property type="project" value="InterPro"/>
</dbReference>
<evidence type="ECO:0000313" key="4">
    <source>
        <dbReference type="Proteomes" id="UP000184436"/>
    </source>
</evidence>
<dbReference type="InterPro" id="IPR030395">
    <property type="entry name" value="GP_PDE_dom"/>
</dbReference>
<dbReference type="PANTHER" id="PTHR46211">
    <property type="entry name" value="GLYCEROPHOSPHORYL DIESTER PHOSPHODIESTERASE"/>
    <property type="match status" value="1"/>
</dbReference>
<dbReference type="PANTHER" id="PTHR46211:SF1">
    <property type="entry name" value="GLYCEROPHOSPHODIESTER PHOSPHODIESTERASE, CYTOPLASMIC"/>
    <property type="match status" value="1"/>
</dbReference>
<dbReference type="Proteomes" id="UP000184436">
    <property type="component" value="Unassembled WGS sequence"/>
</dbReference>
<feature type="chain" id="PRO_5009910234" evidence="1">
    <location>
        <begin position="34"/>
        <end position="504"/>
    </location>
</feature>